<dbReference type="KEGG" id="lif:LINJ_04_0760"/>
<dbReference type="SMART" id="SM01407">
    <property type="entry name" value="NAC"/>
    <property type="match status" value="1"/>
</dbReference>
<reference evidence="3 4" key="2">
    <citation type="journal article" date="2011" name="Genome Res.">
        <title>Chromosome and gene copy number variation allow major structural change between species and strains of Leishmania.</title>
        <authorList>
            <person name="Rogers M.B."/>
            <person name="Hilley J.D."/>
            <person name="Dickens N.J."/>
            <person name="Wilkes J."/>
            <person name="Bates P.A."/>
            <person name="Depledge D.P."/>
            <person name="Harris D."/>
            <person name="Her Y."/>
            <person name="Herzyk P."/>
            <person name="Imamura H."/>
            <person name="Otto T.D."/>
            <person name="Sanders M."/>
            <person name="Seeger K."/>
            <person name="Dujardin J.C."/>
            <person name="Berriman M."/>
            <person name="Smith D.F."/>
            <person name="Hertz-Fowler C."/>
            <person name="Mottram J.C."/>
        </authorList>
    </citation>
    <scope>NUCLEOTIDE SEQUENCE [LARGE SCALE GENOMIC DNA]</scope>
    <source>
        <strain evidence="3 4">JPCM5</strain>
    </source>
</reference>
<dbReference type="Gene3D" id="2.20.70.30">
    <property type="entry name" value="Nascent polypeptide-associated complex domain"/>
    <property type="match status" value="1"/>
</dbReference>
<dbReference type="PANTHER" id="PTHR21713">
    <property type="entry name" value="NASCENT POLYPEPTIDE ASSOCIATED COMPLEX ALPHA SUBUNIT-RELATED"/>
    <property type="match status" value="1"/>
</dbReference>
<dbReference type="VEuPathDB" id="TriTrypDB:LINF_040012700"/>
<evidence type="ECO:0000259" key="2">
    <source>
        <dbReference type="PROSITE" id="PS51151"/>
    </source>
</evidence>
<accession>A4HS72</accession>
<dbReference type="GeneID" id="5066448"/>
<dbReference type="InterPro" id="IPR016641">
    <property type="entry name" value="EGD2/NACA0like"/>
</dbReference>
<protein>
    <submittedName>
        <fullName evidence="3">Nascent polypeptide associated complex subunit-like protein, copy 2</fullName>
    </submittedName>
</protein>
<dbReference type="Pfam" id="PF19026">
    <property type="entry name" value="UBA_HYPK"/>
    <property type="match status" value="1"/>
</dbReference>
<dbReference type="EMBL" id="FR796436">
    <property type="protein sequence ID" value="CAM65100.1"/>
    <property type="molecule type" value="Genomic_DNA"/>
</dbReference>
<feature type="region of interest" description="Disordered" evidence="1">
    <location>
        <begin position="206"/>
        <end position="229"/>
    </location>
</feature>
<dbReference type="Proteomes" id="UP000008153">
    <property type="component" value="Chromosome 4"/>
</dbReference>
<feature type="compositionally biased region" description="Acidic residues" evidence="1">
    <location>
        <begin position="214"/>
        <end position="229"/>
    </location>
</feature>
<evidence type="ECO:0000313" key="4">
    <source>
        <dbReference type="Proteomes" id="UP000008153"/>
    </source>
</evidence>
<dbReference type="GO" id="GO:0005854">
    <property type="term" value="C:nascent polypeptide-associated complex"/>
    <property type="evidence" value="ECO:0007669"/>
    <property type="project" value="InterPro"/>
</dbReference>
<sequence length="266" mass="28608">MRMCCSAFVCFRDHVGEEALTCACMLSVFLHRRPPRSHPRFILSLLCRIPFMNAPGACAGRCVDALLQACIDSHSFSSTASRAHHHHHHTLSITMSVEEAQNAAAMADEEIPTLEAAEVPQNAKQSKRYAKAMAKMGLKPESNITKVTIRKVGSLSFAMVQPEVYRFPGTNTFVIFGEAQLEDTSALAQEAAARAAVSGAASASSDAAASVPAAEEDDDEEVGAGDLDEKEINVVMSQANVSRNKAIKALKNNNGDIVNTIMELTM</sequence>
<reference evidence="3 4" key="1">
    <citation type="journal article" date="2007" name="Nat. Genet.">
        <title>Comparative genomic analysis of three Leishmania species that cause diverse human disease.</title>
        <authorList>
            <person name="Peacock C.S."/>
            <person name="Seeger K."/>
            <person name="Harris D."/>
            <person name="Murphy L."/>
            <person name="Ruiz J.C."/>
            <person name="Quail M.A."/>
            <person name="Peters N."/>
            <person name="Adlem E."/>
            <person name="Tivey A."/>
            <person name="Aslett M."/>
            <person name="Kerhornou A."/>
            <person name="Ivens A."/>
            <person name="Fraser A."/>
            <person name="Rajandream M.A."/>
            <person name="Carver T."/>
            <person name="Norbertczak H."/>
            <person name="Chillingworth T."/>
            <person name="Hance Z."/>
            <person name="Jagels K."/>
            <person name="Moule S."/>
            <person name="Ormond D."/>
            <person name="Rutter S."/>
            <person name="Squares R."/>
            <person name="Whitehead S."/>
            <person name="Rabbinowitsch E."/>
            <person name="Arrowsmith C."/>
            <person name="White B."/>
            <person name="Thurston S."/>
            <person name="Bringaud F."/>
            <person name="Baldauf S.L."/>
            <person name="Faulconbridge A."/>
            <person name="Jeffares D."/>
            <person name="Depledge D.P."/>
            <person name="Oyola S.O."/>
            <person name="Hilley J.D."/>
            <person name="Brito L.O."/>
            <person name="Tosi L.R."/>
            <person name="Barrell B."/>
            <person name="Cruz A.K."/>
            <person name="Mottram J.C."/>
            <person name="Smith D.F."/>
            <person name="Berriman M."/>
        </authorList>
    </citation>
    <scope>NUCLEOTIDE SEQUENCE [LARGE SCALE GENOMIC DNA]</scope>
    <source>
        <strain evidence="3 4">JPCM5</strain>
    </source>
</reference>
<proteinExistence type="predicted"/>
<dbReference type="CDD" id="cd22054">
    <property type="entry name" value="NAC_NACA"/>
    <property type="match status" value="1"/>
</dbReference>
<dbReference type="STRING" id="5671.A4HS72"/>
<evidence type="ECO:0000313" key="3">
    <source>
        <dbReference type="EMBL" id="CAM65100.1"/>
    </source>
</evidence>
<gene>
    <name evidence="3" type="ORF">LINJ_04_0760</name>
</gene>
<dbReference type="InParanoid" id="A4HS72"/>
<organism evidence="3 4">
    <name type="scientific">Leishmania infantum</name>
    <dbReference type="NCBI Taxonomy" id="5671"/>
    <lineage>
        <taxon>Eukaryota</taxon>
        <taxon>Discoba</taxon>
        <taxon>Euglenozoa</taxon>
        <taxon>Kinetoplastea</taxon>
        <taxon>Metakinetoplastina</taxon>
        <taxon>Trypanosomatida</taxon>
        <taxon>Trypanosomatidae</taxon>
        <taxon>Leishmaniinae</taxon>
        <taxon>Leishmania</taxon>
    </lineage>
</organism>
<dbReference type="FunFam" id="2.20.70.30:FF:000002">
    <property type="entry name" value="Nascent polypeptide-associated complex (NAC), alpha subunit"/>
    <property type="match status" value="1"/>
</dbReference>
<dbReference type="OMA" id="SHERAWC"/>
<dbReference type="InterPro" id="IPR002715">
    <property type="entry name" value="Nas_poly-pep-assoc_cplx_dom"/>
</dbReference>
<dbReference type="Pfam" id="PF01849">
    <property type="entry name" value="NAC"/>
    <property type="match status" value="1"/>
</dbReference>
<keyword evidence="4" id="KW-1185">Reference proteome</keyword>
<dbReference type="RefSeq" id="XP_001462914.1">
    <property type="nucleotide sequence ID" value="XM_001462877.1"/>
</dbReference>
<dbReference type="FunCoup" id="A4HS72">
    <property type="interactions" value="354"/>
</dbReference>
<dbReference type="PROSITE" id="PS51151">
    <property type="entry name" value="NAC_AB"/>
    <property type="match status" value="1"/>
</dbReference>
<feature type="domain" description="NAC-A/B" evidence="2">
    <location>
        <begin position="123"/>
        <end position="188"/>
    </location>
</feature>
<dbReference type="eggNOG" id="KOG2239">
    <property type="taxonomic scope" value="Eukaryota"/>
</dbReference>
<dbReference type="InterPro" id="IPR044034">
    <property type="entry name" value="NAC-like_UBA"/>
</dbReference>
<dbReference type="FunFam" id="1.10.8.10:FF:000006">
    <property type="entry name" value="Putative nascent polypeptide-associated complex subunit alpha"/>
    <property type="match status" value="1"/>
</dbReference>
<name>A4HS72_LEIIN</name>
<dbReference type="Gene3D" id="1.10.8.10">
    <property type="entry name" value="DNA helicase RuvA subunit, C-terminal domain"/>
    <property type="match status" value="1"/>
</dbReference>
<dbReference type="CDD" id="cd14358">
    <property type="entry name" value="UBA_NAC_euk"/>
    <property type="match status" value="1"/>
</dbReference>
<dbReference type="AlphaFoldDB" id="A4HS72"/>
<evidence type="ECO:0000256" key="1">
    <source>
        <dbReference type="SAM" id="MobiDB-lite"/>
    </source>
</evidence>
<dbReference type="InterPro" id="IPR038187">
    <property type="entry name" value="NAC_A/B_dom_sf"/>
</dbReference>